<organism evidence="2 3">
    <name type="scientific">Coffea canephora</name>
    <name type="common">Robusta coffee</name>
    <dbReference type="NCBI Taxonomy" id="49390"/>
    <lineage>
        <taxon>Eukaryota</taxon>
        <taxon>Viridiplantae</taxon>
        <taxon>Streptophyta</taxon>
        <taxon>Embryophyta</taxon>
        <taxon>Tracheophyta</taxon>
        <taxon>Spermatophyta</taxon>
        <taxon>Magnoliopsida</taxon>
        <taxon>eudicotyledons</taxon>
        <taxon>Gunneridae</taxon>
        <taxon>Pentapetalae</taxon>
        <taxon>asterids</taxon>
        <taxon>lamiids</taxon>
        <taxon>Gentianales</taxon>
        <taxon>Rubiaceae</taxon>
        <taxon>Ixoroideae</taxon>
        <taxon>Gardenieae complex</taxon>
        <taxon>Bertiereae - Coffeeae clade</taxon>
        <taxon>Coffeeae</taxon>
        <taxon>Coffea</taxon>
    </lineage>
</organism>
<accession>A0A068U198</accession>
<dbReference type="STRING" id="49390.A0A068U198"/>
<dbReference type="OMA" id="MDFCDVA"/>
<dbReference type="Gene3D" id="1.20.1280.50">
    <property type="match status" value="1"/>
</dbReference>
<dbReference type="FunCoup" id="A0A068U198">
    <property type="interactions" value="1657"/>
</dbReference>
<dbReference type="PANTHER" id="PTHR47722:SF1">
    <property type="entry name" value="F-BOX DOMAIN CONTAINING PROTEIN, EXPRESSED"/>
    <property type="match status" value="1"/>
</dbReference>
<reference evidence="3" key="1">
    <citation type="journal article" date="2014" name="Science">
        <title>The coffee genome provides insight into the convergent evolution of caffeine biosynthesis.</title>
        <authorList>
            <person name="Denoeud F."/>
            <person name="Carretero-Paulet L."/>
            <person name="Dereeper A."/>
            <person name="Droc G."/>
            <person name="Guyot R."/>
            <person name="Pietrella M."/>
            <person name="Zheng C."/>
            <person name="Alberti A."/>
            <person name="Anthony F."/>
            <person name="Aprea G."/>
            <person name="Aury J.M."/>
            <person name="Bento P."/>
            <person name="Bernard M."/>
            <person name="Bocs S."/>
            <person name="Campa C."/>
            <person name="Cenci A."/>
            <person name="Combes M.C."/>
            <person name="Crouzillat D."/>
            <person name="Da Silva C."/>
            <person name="Daddiego L."/>
            <person name="De Bellis F."/>
            <person name="Dussert S."/>
            <person name="Garsmeur O."/>
            <person name="Gayraud T."/>
            <person name="Guignon V."/>
            <person name="Jahn K."/>
            <person name="Jamilloux V."/>
            <person name="Joet T."/>
            <person name="Labadie K."/>
            <person name="Lan T."/>
            <person name="Leclercq J."/>
            <person name="Lepelley M."/>
            <person name="Leroy T."/>
            <person name="Li L.T."/>
            <person name="Librado P."/>
            <person name="Lopez L."/>
            <person name="Munoz A."/>
            <person name="Noel B."/>
            <person name="Pallavicini A."/>
            <person name="Perrotta G."/>
            <person name="Poncet V."/>
            <person name="Pot D."/>
            <person name="Priyono X."/>
            <person name="Rigoreau M."/>
            <person name="Rouard M."/>
            <person name="Rozas J."/>
            <person name="Tranchant-Dubreuil C."/>
            <person name="VanBuren R."/>
            <person name="Zhang Q."/>
            <person name="Andrade A.C."/>
            <person name="Argout X."/>
            <person name="Bertrand B."/>
            <person name="de Kochko A."/>
            <person name="Graziosi G."/>
            <person name="Henry R.J."/>
            <person name="Jayarama X."/>
            <person name="Ming R."/>
            <person name="Nagai C."/>
            <person name="Rounsley S."/>
            <person name="Sankoff D."/>
            <person name="Giuliano G."/>
            <person name="Albert V.A."/>
            <person name="Wincker P."/>
            <person name="Lashermes P."/>
        </authorList>
    </citation>
    <scope>NUCLEOTIDE SEQUENCE [LARGE SCALE GENOMIC DNA]</scope>
    <source>
        <strain evidence="3">cv. DH200-94</strain>
    </source>
</reference>
<dbReference type="InterPro" id="IPR036047">
    <property type="entry name" value="F-box-like_dom_sf"/>
</dbReference>
<dbReference type="PhylomeDB" id="A0A068U198"/>
<keyword evidence="3" id="KW-1185">Reference proteome</keyword>
<sequence>MVGPSQKETKNGTPIERMWRWRKLNGDANAREGNENRLTGWAGKKNFVYFRFSRVQRLQRRRRRRRRRRVFGPSQIIIIPYEKAINSPISCSFTVSKLSFRETHSFAVRMPCDEILKAVFPLLEGADLAKCMVVNKQWREIAQDDYFWKCLCAKRWPAICKRPQPPTVTYHKLFKTFYKRQHRRALLPPRLSLNDLEFYVDIWTEDRLIFSEVVPGPTLQNGIWIPPPGICDVLKYHLEGSGYKMILPVEPRFTIPLSHSVSVSVLVVRKDSNKVACIIDKSVFDYIDRTAYRALAFDYLDISPSNPFVSEIRAWISLLFLDNGNNEGIIDVFGIELDFCDAANSEEEVLWLLDILDWK</sequence>
<evidence type="ECO:0000259" key="1">
    <source>
        <dbReference type="Pfam" id="PF12937"/>
    </source>
</evidence>
<dbReference type="InParanoid" id="A0A068U198"/>
<dbReference type="Pfam" id="PF12937">
    <property type="entry name" value="F-box-like"/>
    <property type="match status" value="1"/>
</dbReference>
<dbReference type="PANTHER" id="PTHR47722">
    <property type="entry name" value="EXPRESSED PROTEIN"/>
    <property type="match status" value="1"/>
</dbReference>
<feature type="domain" description="F-box" evidence="1">
    <location>
        <begin position="113"/>
        <end position="153"/>
    </location>
</feature>
<dbReference type="Proteomes" id="UP000295252">
    <property type="component" value="Chromosome IX"/>
</dbReference>
<gene>
    <name evidence="2" type="ORF">GSCOC_T00039661001</name>
</gene>
<name>A0A068U198_COFCA</name>
<dbReference type="OrthoDB" id="192402at2759"/>
<dbReference type="Gramene" id="CDP02305">
    <property type="protein sequence ID" value="CDP02305"/>
    <property type="gene ID" value="GSCOC_T00039661001"/>
</dbReference>
<dbReference type="AlphaFoldDB" id="A0A068U198"/>
<dbReference type="SUPFAM" id="SSF81383">
    <property type="entry name" value="F-box domain"/>
    <property type="match status" value="1"/>
</dbReference>
<dbReference type="EMBL" id="HG739092">
    <property type="protein sequence ID" value="CDP02305.1"/>
    <property type="molecule type" value="Genomic_DNA"/>
</dbReference>
<proteinExistence type="predicted"/>
<protein>
    <recommendedName>
        <fullName evidence="1">F-box domain-containing protein</fullName>
    </recommendedName>
</protein>
<evidence type="ECO:0000313" key="2">
    <source>
        <dbReference type="EMBL" id="CDP02305.1"/>
    </source>
</evidence>
<dbReference type="InterPro" id="IPR001810">
    <property type="entry name" value="F-box_dom"/>
</dbReference>
<evidence type="ECO:0000313" key="3">
    <source>
        <dbReference type="Proteomes" id="UP000295252"/>
    </source>
</evidence>
<dbReference type="InterPro" id="IPR044207">
    <property type="entry name" value="At5g39250-like"/>
</dbReference>